<feature type="compositionally biased region" description="Basic residues" evidence="1">
    <location>
        <begin position="1"/>
        <end position="13"/>
    </location>
</feature>
<evidence type="ECO:0000313" key="2">
    <source>
        <dbReference type="EMBL" id="KFG26387.1"/>
    </source>
</evidence>
<name>A0A086J2L9_NEMA1</name>
<dbReference type="EMBL" id="AKIJ01000003">
    <property type="protein sequence ID" value="KFG26387.1"/>
    <property type="molecule type" value="Genomic_DNA"/>
</dbReference>
<feature type="region of interest" description="Disordered" evidence="1">
    <location>
        <begin position="1"/>
        <end position="33"/>
    </location>
</feature>
<organism evidence="2 3">
    <name type="scientific">Nematocida ausubeli (strain ATCC PRA-371 / ERTm2)</name>
    <name type="common">Nematode killer fungus</name>
    <dbReference type="NCBI Taxonomy" id="1913371"/>
    <lineage>
        <taxon>Eukaryota</taxon>
        <taxon>Fungi</taxon>
        <taxon>Fungi incertae sedis</taxon>
        <taxon>Microsporidia</taxon>
        <taxon>Nematocida</taxon>
    </lineage>
</organism>
<evidence type="ECO:0000313" key="3">
    <source>
        <dbReference type="Proteomes" id="UP000054524"/>
    </source>
</evidence>
<dbReference type="Proteomes" id="UP000054524">
    <property type="component" value="Unassembled WGS sequence"/>
</dbReference>
<proteinExistence type="predicted"/>
<comment type="caution">
    <text evidence="2">The sequence shown here is derived from an EMBL/GenBank/DDBJ whole genome shotgun (WGS) entry which is preliminary data.</text>
</comment>
<dbReference type="AlphaFoldDB" id="A0A086J2L9"/>
<dbReference type="GeneID" id="77676482"/>
<accession>A0A086J2L9</accession>
<reference evidence="2 3" key="1">
    <citation type="journal article" date="2014" name="Genome Announc.">
        <title>Genome Sequence of the Microsporidian Species Nematocida sp1 Strain ERTm6 (ATCC PRA-372).</title>
        <authorList>
            <person name="Bakowski M.A."/>
            <person name="Priest M."/>
            <person name="Young S."/>
            <person name="Cuomo C.A."/>
            <person name="Troemel E.R."/>
        </authorList>
    </citation>
    <scope>NUCLEOTIDE SEQUENCE [LARGE SCALE GENOMIC DNA]</scope>
    <source>
        <strain evidence="2 3">ERTm6</strain>
    </source>
</reference>
<dbReference type="HOGENOM" id="CLU_809144_0_0_1"/>
<protein>
    <submittedName>
        <fullName evidence="2">Uncharacterized protein</fullName>
    </submittedName>
</protein>
<keyword evidence="3" id="KW-1185">Reference proteome</keyword>
<feature type="region of interest" description="Disordered" evidence="1">
    <location>
        <begin position="318"/>
        <end position="345"/>
    </location>
</feature>
<dbReference type="RefSeq" id="XP_052904942.1">
    <property type="nucleotide sequence ID" value="XM_053049137.1"/>
</dbReference>
<gene>
    <name evidence="2" type="ORF">NESG_01509</name>
</gene>
<sequence>MERAMKFMRKTTGHGKSNMNPRSQRDTQDMNKSSSLSKMLSLLGYYFQAMTLPPSWHVIMNSFFKQKSQGKKEVVIQTRAAIKHEENYSIEYTYREVMSSRFTKADQKTGNGILIKIPRVTPDVEPKIRVWREEVKSIINMAGLDKDLTQLIIFLVPAEVESSLHGHEALDALLDAVCKFYEKKHRDTTHAVPKQENFLFIRDYYEAVQKRISGVQGGTIPDEKFQELVYTAFKDGLTLDTVKCNTYTPYKKAEEYVKILEDFETRLLEELKHKYEGKETLYKTMTSYTPTQPTYHKGQPYCALHKRYGRHRTEECFLRQKHSQEKAPHSTYKSKKETKEEDTKN</sequence>
<evidence type="ECO:0000256" key="1">
    <source>
        <dbReference type="SAM" id="MobiDB-lite"/>
    </source>
</evidence>